<dbReference type="PIRSF" id="PIRSF000915">
    <property type="entry name" value="PGP-type_phosphatase"/>
    <property type="match status" value="1"/>
</dbReference>
<evidence type="ECO:0000313" key="9">
    <source>
        <dbReference type="Proteomes" id="UP000256388"/>
    </source>
</evidence>
<evidence type="ECO:0000256" key="7">
    <source>
        <dbReference type="PIRSR" id="PIRSR000915-3"/>
    </source>
</evidence>
<dbReference type="Gene3D" id="3.40.50.1000">
    <property type="entry name" value="HAD superfamily/HAD-like"/>
    <property type="match status" value="2"/>
</dbReference>
<dbReference type="NCBIfam" id="TIGR01460">
    <property type="entry name" value="HAD-SF-IIA"/>
    <property type="match status" value="1"/>
</dbReference>
<feature type="binding site" evidence="6">
    <location>
        <position position="186"/>
    </location>
    <ligand>
        <name>substrate</name>
    </ligand>
</feature>
<dbReference type="GO" id="GO:0005737">
    <property type="term" value="C:cytoplasm"/>
    <property type="evidence" value="ECO:0007669"/>
    <property type="project" value="TreeGrafter"/>
</dbReference>
<protein>
    <submittedName>
        <fullName evidence="8">4-nitrophenyl phosphatase/NagD protein</fullName>
    </submittedName>
</protein>
<comment type="caution">
    <text evidence="8">The sequence shown here is derived from an EMBL/GenBank/DDBJ whole genome shotgun (WGS) entry which is preliminary data.</text>
</comment>
<evidence type="ECO:0000256" key="6">
    <source>
        <dbReference type="PIRSR" id="PIRSR000915-2"/>
    </source>
</evidence>
<sequence>MTTFLNDIRCFLLDMDGTFFLGNELLPGALDFMDYLSQNGIDYLFLTNNSSKHAGLYAEKIHKLGFDVPVEKIFTSGAATTIYLNKRQPGAKVYLVGTQALEDEFKRSGFELTAEDPDYAVLGFDTTLTYEKLTIFCDLVRAGKPYIATHPDFNCPVQNGFIPDIGSFMALIEASTGREADVIIGKPNVHIVDAVVEKTGYSKKQIAMIGDRLYTDIAMGMAGIKTILVLSGETKREDLENSPFKPDLIADNLGDILNRWVG</sequence>
<evidence type="ECO:0000256" key="3">
    <source>
        <dbReference type="ARBA" id="ARBA00022801"/>
    </source>
</evidence>
<dbReference type="SFLD" id="SFLDG01139">
    <property type="entry name" value="C2.A:_Pyridoxal_Phosphate_Phos"/>
    <property type="match status" value="1"/>
</dbReference>
<evidence type="ECO:0000256" key="5">
    <source>
        <dbReference type="PIRSR" id="PIRSR000915-1"/>
    </source>
</evidence>
<dbReference type="Pfam" id="PF13242">
    <property type="entry name" value="Hydrolase_like"/>
    <property type="match status" value="1"/>
</dbReference>
<feature type="active site" description="Proton donor" evidence="5">
    <location>
        <position position="16"/>
    </location>
</feature>
<comment type="cofactor">
    <cofactor evidence="7">
        <name>Mg(2+)</name>
        <dbReference type="ChEBI" id="CHEBI:18420"/>
    </cofactor>
    <text evidence="7">Divalent metal ions. Mg(2+) is the most effective.</text>
</comment>
<dbReference type="PANTHER" id="PTHR19288:SF46">
    <property type="entry name" value="HALOACID DEHALOGENASE-LIKE HYDROLASE DOMAIN-CONTAINING PROTEIN 2"/>
    <property type="match status" value="1"/>
</dbReference>
<dbReference type="EMBL" id="QUMS01000001">
    <property type="protein sequence ID" value="REG10790.1"/>
    <property type="molecule type" value="Genomic_DNA"/>
</dbReference>
<dbReference type="InterPro" id="IPR036412">
    <property type="entry name" value="HAD-like_sf"/>
</dbReference>
<reference evidence="8 9" key="1">
    <citation type="submission" date="2018-08" db="EMBL/GenBank/DDBJ databases">
        <title>Genomic Encyclopedia of Type Strains, Phase IV (KMG-IV): sequencing the most valuable type-strain genomes for metagenomic binning, comparative biology and taxonomic classification.</title>
        <authorList>
            <person name="Goeker M."/>
        </authorList>
    </citation>
    <scope>NUCLEOTIDE SEQUENCE [LARGE SCALE GENOMIC DNA]</scope>
    <source>
        <strain evidence="8 9">DSM 23923</strain>
    </source>
</reference>
<evidence type="ECO:0000313" key="8">
    <source>
        <dbReference type="EMBL" id="REG10790.1"/>
    </source>
</evidence>
<gene>
    <name evidence="8" type="ORF">DFR64_0652</name>
</gene>
<dbReference type="FunFam" id="3.40.50.1000:FF:000053">
    <property type="entry name" value="TIGR01457 family HAD hydrolase"/>
    <property type="match status" value="1"/>
</dbReference>
<dbReference type="RefSeq" id="WP_116223947.1">
    <property type="nucleotide sequence ID" value="NZ_AP018437.1"/>
</dbReference>
<dbReference type="AlphaFoldDB" id="A0A347ZTK3"/>
<dbReference type="Pfam" id="PF13344">
    <property type="entry name" value="Hydrolase_6"/>
    <property type="match status" value="1"/>
</dbReference>
<feature type="binding site" evidence="7">
    <location>
        <position position="211"/>
    </location>
    <ligand>
        <name>Mg(2+)</name>
        <dbReference type="ChEBI" id="CHEBI:18420"/>
    </ligand>
</feature>
<name>A0A347ZTK3_9CHLR</name>
<keyword evidence="4 7" id="KW-0460">Magnesium</keyword>
<evidence type="ECO:0000256" key="2">
    <source>
        <dbReference type="ARBA" id="ARBA00022723"/>
    </source>
</evidence>
<evidence type="ECO:0000256" key="1">
    <source>
        <dbReference type="ARBA" id="ARBA00006696"/>
    </source>
</evidence>
<dbReference type="GO" id="GO:0016791">
    <property type="term" value="F:phosphatase activity"/>
    <property type="evidence" value="ECO:0007669"/>
    <property type="project" value="TreeGrafter"/>
</dbReference>
<evidence type="ECO:0000256" key="4">
    <source>
        <dbReference type="ARBA" id="ARBA00022842"/>
    </source>
</evidence>
<dbReference type="Proteomes" id="UP000256388">
    <property type="component" value="Unassembled WGS sequence"/>
</dbReference>
<dbReference type="SUPFAM" id="SSF56784">
    <property type="entry name" value="HAD-like"/>
    <property type="match status" value="1"/>
</dbReference>
<dbReference type="InterPro" id="IPR006357">
    <property type="entry name" value="HAD-SF_hydro_IIA"/>
</dbReference>
<feature type="active site" description="Nucleophile" evidence="5">
    <location>
        <position position="14"/>
    </location>
</feature>
<dbReference type="OrthoDB" id="9810449at2"/>
<comment type="similarity">
    <text evidence="1">Belongs to the HAD-like hydrolase superfamily. NagD family.</text>
</comment>
<dbReference type="PANTHER" id="PTHR19288">
    <property type="entry name" value="4-NITROPHENYLPHOSPHATASE-RELATED"/>
    <property type="match status" value="1"/>
</dbReference>
<dbReference type="SFLD" id="SFLDS00003">
    <property type="entry name" value="Haloacid_Dehalogenase"/>
    <property type="match status" value="1"/>
</dbReference>
<accession>A0A347ZTK3</accession>
<organism evidence="8 9">
    <name type="scientific">Pelolinea submarina</name>
    <dbReference type="NCBI Taxonomy" id="913107"/>
    <lineage>
        <taxon>Bacteria</taxon>
        <taxon>Bacillati</taxon>
        <taxon>Chloroflexota</taxon>
        <taxon>Anaerolineae</taxon>
        <taxon>Anaerolineales</taxon>
        <taxon>Anaerolineaceae</taxon>
        <taxon>Pelolinea</taxon>
    </lineage>
</organism>
<keyword evidence="9" id="KW-1185">Reference proteome</keyword>
<dbReference type="GO" id="GO:0046872">
    <property type="term" value="F:metal ion binding"/>
    <property type="evidence" value="ECO:0007669"/>
    <property type="project" value="UniProtKB-KW"/>
</dbReference>
<keyword evidence="3" id="KW-0378">Hydrolase</keyword>
<proteinExistence type="inferred from homology"/>
<dbReference type="InterPro" id="IPR023214">
    <property type="entry name" value="HAD_sf"/>
</dbReference>
<keyword evidence="2 7" id="KW-0479">Metal-binding</keyword>
<feature type="binding site" evidence="7">
    <location>
        <position position="16"/>
    </location>
    <ligand>
        <name>Mg(2+)</name>
        <dbReference type="ChEBI" id="CHEBI:18420"/>
    </ligand>
</feature>
<feature type="binding site" evidence="7">
    <location>
        <position position="14"/>
    </location>
    <ligand>
        <name>Mg(2+)</name>
        <dbReference type="ChEBI" id="CHEBI:18420"/>
    </ligand>
</feature>